<feature type="domain" description="Heterokaryon incompatibility" evidence="2">
    <location>
        <begin position="259"/>
        <end position="408"/>
    </location>
</feature>
<evidence type="ECO:0000313" key="3">
    <source>
        <dbReference type="EMBL" id="CAH0055757.1"/>
    </source>
</evidence>
<proteinExistence type="predicted"/>
<dbReference type="InterPro" id="IPR010730">
    <property type="entry name" value="HET"/>
</dbReference>
<accession>A0A9N9ZG26</accession>
<sequence length="791" mass="89161">MEKTELEEQLVDTPSSTPLDAWLADYLSHKADQCDSSSYPVSDALSDEIDVDAIEMRVKQLMKETHVTAGFCSRCSHLLQHWPNLSSNIDWDYAVGQTYTTEEVEAASRLGCKLCAFLWTGLTKNNRVSICRKLEARLAALHSPARSSLTIQNWGTLNDSDNNGSQLLWWNYPGKEATHCNMLGARLFKFESHLLPSDTKLWDEPNDPIELTKMWLLNCIECHETCRLKKSSAPRRLVSIANNFVKLVETELLDEMPHYATLSYCWGQVPFPKLTKKTLPTFLNKIAFDSLPQTFQDAIEVARRLGLSYMWIDALCIIQDEDDHSDWRQESGRMKSIYSGSHVTISASSAADVSQGFFPSSSPKYSGGFITHVQVGETTRVQNFHSTTVHEDSTVDTHLGGRSWAFQEKLLSPRTIHIGNHGFYWECRTEVKSQFLPEGFPGILPRSRLVCSEEEEWDWREIVNIYSKTRRTYELDILPALSGIAARQHDVTGDKYLAGLWKNELLSMLPWFTFSQAPVVKRPAWRAPTWSWASVEGPCIVSYTVADMDMKPQARLLDAWTKTVDDSPFGAVMDGEITLACSSLIIANLSHAGIEKYHHQIDNREEMLRKKQRPYLTLSGLELNPFPVSIDCLEDEMLGKEEQIYLLPLYDGLAGAMRRSEGESDEEAEAGSEDGAANSDSGEMKAPPSVDSRDPGSSRTSVDGEWIDELFVTGLVLRPVTGPTGHYTRIGQFSFSSFPDEVVAYQDEDRNFYEESKGFFQSTGERTAESACIRTDVSDEDPEQKFVISIK</sequence>
<feature type="compositionally biased region" description="Acidic residues" evidence="1">
    <location>
        <begin position="663"/>
        <end position="672"/>
    </location>
</feature>
<reference evidence="4" key="1">
    <citation type="submission" date="2019-06" db="EMBL/GenBank/DDBJ databases">
        <authorList>
            <person name="Broberg M."/>
        </authorList>
    </citation>
    <scope>NUCLEOTIDE SEQUENCE [LARGE SCALE GENOMIC DNA]</scope>
</reference>
<dbReference type="EMBL" id="CABFOC020000060">
    <property type="protein sequence ID" value="CAH0055757.1"/>
    <property type="molecule type" value="Genomic_DNA"/>
</dbReference>
<evidence type="ECO:0000313" key="4">
    <source>
        <dbReference type="Proteomes" id="UP000775872"/>
    </source>
</evidence>
<dbReference type="OrthoDB" id="5362512at2759"/>
<dbReference type="Pfam" id="PF06985">
    <property type="entry name" value="HET"/>
    <property type="match status" value="1"/>
</dbReference>
<gene>
    <name evidence="3" type="ORF">CSOL1703_00017952</name>
</gene>
<protein>
    <recommendedName>
        <fullName evidence="2">Heterokaryon incompatibility domain-containing protein</fullName>
    </recommendedName>
</protein>
<comment type="caution">
    <text evidence="3">The sequence shown here is derived from an EMBL/GenBank/DDBJ whole genome shotgun (WGS) entry which is preliminary data.</text>
</comment>
<dbReference type="Proteomes" id="UP000775872">
    <property type="component" value="Unassembled WGS sequence"/>
</dbReference>
<feature type="region of interest" description="Disordered" evidence="1">
    <location>
        <begin position="658"/>
        <end position="701"/>
    </location>
</feature>
<reference evidence="3 4" key="2">
    <citation type="submission" date="2021-10" db="EMBL/GenBank/DDBJ databases">
        <authorList>
            <person name="Piombo E."/>
        </authorList>
    </citation>
    <scope>NUCLEOTIDE SEQUENCE [LARGE SCALE GENOMIC DNA]</scope>
</reference>
<evidence type="ECO:0000256" key="1">
    <source>
        <dbReference type="SAM" id="MobiDB-lite"/>
    </source>
</evidence>
<evidence type="ECO:0000259" key="2">
    <source>
        <dbReference type="Pfam" id="PF06985"/>
    </source>
</evidence>
<dbReference type="AlphaFoldDB" id="A0A9N9ZG26"/>
<organism evidence="3 4">
    <name type="scientific">Clonostachys solani</name>
    <dbReference type="NCBI Taxonomy" id="160281"/>
    <lineage>
        <taxon>Eukaryota</taxon>
        <taxon>Fungi</taxon>
        <taxon>Dikarya</taxon>
        <taxon>Ascomycota</taxon>
        <taxon>Pezizomycotina</taxon>
        <taxon>Sordariomycetes</taxon>
        <taxon>Hypocreomycetidae</taxon>
        <taxon>Hypocreales</taxon>
        <taxon>Bionectriaceae</taxon>
        <taxon>Clonostachys</taxon>
    </lineage>
</organism>
<name>A0A9N9ZG26_9HYPO</name>
<dbReference type="PANTHER" id="PTHR33112">
    <property type="entry name" value="DOMAIN PROTEIN, PUTATIVE-RELATED"/>
    <property type="match status" value="1"/>
</dbReference>
<dbReference type="PANTHER" id="PTHR33112:SF8">
    <property type="entry name" value="HETEROKARYON INCOMPATIBILITY DOMAIN-CONTAINING PROTEIN"/>
    <property type="match status" value="1"/>
</dbReference>
<keyword evidence="4" id="KW-1185">Reference proteome</keyword>